<dbReference type="AlphaFoldDB" id="A0A670JEC3"/>
<dbReference type="PANTHER" id="PTHR23220">
    <property type="entry name" value="INTEGRIN ALPHA"/>
    <property type="match status" value="1"/>
</dbReference>
<dbReference type="Ensembl" id="ENSPMRT00000022803.1">
    <property type="protein sequence ID" value="ENSPMRP00000021487.1"/>
    <property type="gene ID" value="ENSPMRG00000013945.1"/>
</dbReference>
<dbReference type="SUPFAM" id="SSF69318">
    <property type="entry name" value="Integrin alpha N-terminal domain"/>
    <property type="match status" value="1"/>
</dbReference>
<dbReference type="GO" id="GO:0098609">
    <property type="term" value="P:cell-cell adhesion"/>
    <property type="evidence" value="ECO:0007669"/>
    <property type="project" value="TreeGrafter"/>
</dbReference>
<evidence type="ECO:0000313" key="3">
    <source>
        <dbReference type="Proteomes" id="UP000472272"/>
    </source>
</evidence>
<dbReference type="InterPro" id="IPR013519">
    <property type="entry name" value="Int_alpha_beta-p"/>
</dbReference>
<protein>
    <submittedName>
        <fullName evidence="2">Uncharacterized protein</fullName>
    </submittedName>
</protein>
<dbReference type="Gene3D" id="2.130.10.130">
    <property type="entry name" value="Integrin alpha, N-terminal"/>
    <property type="match status" value="1"/>
</dbReference>
<sequence length="108" mass="12099">QTVRGSAVSSDFNIIDTETPVFFRGDKASQFGYRVVQTRADDGTSWLVVSAPMSGNRTGSLFRCSYDTEKCQPVVLHHNSKLKICVIHLKHSYVTLTAFAPLKESWEM</sequence>
<feature type="repeat" description="FG-GAP" evidence="1">
    <location>
        <begin position="17"/>
        <end position="73"/>
    </location>
</feature>
<dbReference type="GO" id="GO:0009897">
    <property type="term" value="C:external side of plasma membrane"/>
    <property type="evidence" value="ECO:0007669"/>
    <property type="project" value="TreeGrafter"/>
</dbReference>
<dbReference type="GO" id="GO:0008305">
    <property type="term" value="C:integrin complex"/>
    <property type="evidence" value="ECO:0007669"/>
    <property type="project" value="TreeGrafter"/>
</dbReference>
<dbReference type="Proteomes" id="UP000472272">
    <property type="component" value="Chromosome 13"/>
</dbReference>
<dbReference type="GO" id="GO:0007229">
    <property type="term" value="P:integrin-mediated signaling pathway"/>
    <property type="evidence" value="ECO:0007669"/>
    <property type="project" value="TreeGrafter"/>
</dbReference>
<proteinExistence type="predicted"/>
<name>A0A670JEC3_PODMU</name>
<evidence type="ECO:0000313" key="2">
    <source>
        <dbReference type="Ensembl" id="ENSPMRP00000021487.1"/>
    </source>
</evidence>
<reference evidence="2" key="3">
    <citation type="submission" date="2025-09" db="UniProtKB">
        <authorList>
            <consortium name="Ensembl"/>
        </authorList>
    </citation>
    <scope>IDENTIFICATION</scope>
</reference>
<reference evidence="2 3" key="1">
    <citation type="journal article" date="2019" name="Proc. Natl. Acad. Sci. U.S.A.">
        <title>Regulatory changes in pterin and carotenoid genes underlie balanced color polymorphisms in the wall lizard.</title>
        <authorList>
            <person name="Andrade P."/>
            <person name="Pinho C."/>
            <person name="Perez I de Lanuza G."/>
            <person name="Afonso S."/>
            <person name="Brejcha J."/>
            <person name="Rubin C.J."/>
            <person name="Wallerman O."/>
            <person name="Pereira P."/>
            <person name="Sabatino S.J."/>
            <person name="Bellati A."/>
            <person name="Pellitteri-Rosa D."/>
            <person name="Bosakova Z."/>
            <person name="Bunikis I."/>
            <person name="Carretero M.A."/>
            <person name="Feiner N."/>
            <person name="Marsik P."/>
            <person name="Pauperio F."/>
            <person name="Salvi D."/>
            <person name="Soler L."/>
            <person name="While G.M."/>
            <person name="Uller T."/>
            <person name="Font E."/>
            <person name="Andersson L."/>
            <person name="Carneiro M."/>
        </authorList>
    </citation>
    <scope>NUCLEOTIDE SEQUENCE</scope>
</reference>
<dbReference type="InterPro" id="IPR028994">
    <property type="entry name" value="Integrin_alpha_N"/>
</dbReference>
<accession>A0A670JEC3</accession>
<dbReference type="PROSITE" id="PS51470">
    <property type="entry name" value="FG_GAP"/>
    <property type="match status" value="1"/>
</dbReference>
<dbReference type="PANTHER" id="PTHR23220:SF118">
    <property type="entry name" value="INTEGRIN ALPHA-X"/>
    <property type="match status" value="1"/>
</dbReference>
<organism evidence="2 3">
    <name type="scientific">Podarcis muralis</name>
    <name type="common">Wall lizard</name>
    <name type="synonym">Lacerta muralis</name>
    <dbReference type="NCBI Taxonomy" id="64176"/>
    <lineage>
        <taxon>Eukaryota</taxon>
        <taxon>Metazoa</taxon>
        <taxon>Chordata</taxon>
        <taxon>Craniata</taxon>
        <taxon>Vertebrata</taxon>
        <taxon>Euteleostomi</taxon>
        <taxon>Lepidosauria</taxon>
        <taxon>Squamata</taxon>
        <taxon>Bifurcata</taxon>
        <taxon>Unidentata</taxon>
        <taxon>Episquamata</taxon>
        <taxon>Laterata</taxon>
        <taxon>Lacertibaenia</taxon>
        <taxon>Lacertidae</taxon>
        <taxon>Podarcis</taxon>
    </lineage>
</organism>
<reference evidence="2" key="2">
    <citation type="submission" date="2025-08" db="UniProtKB">
        <authorList>
            <consortium name="Ensembl"/>
        </authorList>
    </citation>
    <scope>IDENTIFICATION</scope>
</reference>
<keyword evidence="3" id="KW-1185">Reference proteome</keyword>
<dbReference type="GO" id="GO:0033627">
    <property type="term" value="P:cell adhesion mediated by integrin"/>
    <property type="evidence" value="ECO:0007669"/>
    <property type="project" value="TreeGrafter"/>
</dbReference>
<dbReference type="GO" id="GO:0005178">
    <property type="term" value="F:integrin binding"/>
    <property type="evidence" value="ECO:0007669"/>
    <property type="project" value="TreeGrafter"/>
</dbReference>
<evidence type="ECO:0000256" key="1">
    <source>
        <dbReference type="PROSITE-ProRule" id="PRU00803"/>
    </source>
</evidence>
<dbReference type="GO" id="GO:0007160">
    <property type="term" value="P:cell-matrix adhesion"/>
    <property type="evidence" value="ECO:0007669"/>
    <property type="project" value="TreeGrafter"/>
</dbReference>